<comment type="caution">
    <text evidence="2">The sequence shown here is derived from an EMBL/GenBank/DDBJ whole genome shotgun (WGS) entry which is preliminary data.</text>
</comment>
<dbReference type="AlphaFoldDB" id="A0A1F6FST6"/>
<dbReference type="Pfam" id="PF26593">
    <property type="entry name" value="TraC-like"/>
    <property type="match status" value="1"/>
</dbReference>
<feature type="domain" description="TraC-like" evidence="1">
    <location>
        <begin position="22"/>
        <end position="133"/>
    </location>
</feature>
<accession>A0A1F6FST6</accession>
<organism evidence="2 3">
    <name type="scientific">Candidatus Kaiserbacteria bacterium RIFOXYD1_FULL_42_15</name>
    <dbReference type="NCBI Taxonomy" id="1798532"/>
    <lineage>
        <taxon>Bacteria</taxon>
        <taxon>Candidatus Kaiseribacteriota</taxon>
    </lineage>
</organism>
<dbReference type="Proteomes" id="UP000179230">
    <property type="component" value="Unassembled WGS sequence"/>
</dbReference>
<reference evidence="2 3" key="1">
    <citation type="journal article" date="2016" name="Nat. Commun.">
        <title>Thousands of microbial genomes shed light on interconnected biogeochemical processes in an aquifer system.</title>
        <authorList>
            <person name="Anantharaman K."/>
            <person name="Brown C.T."/>
            <person name="Hug L.A."/>
            <person name="Sharon I."/>
            <person name="Castelle C.J."/>
            <person name="Probst A.J."/>
            <person name="Thomas B.C."/>
            <person name="Singh A."/>
            <person name="Wilkins M.J."/>
            <person name="Karaoz U."/>
            <person name="Brodie E.L."/>
            <person name="Williams K.H."/>
            <person name="Hubbard S.S."/>
            <person name="Banfield J.F."/>
        </authorList>
    </citation>
    <scope>NUCLEOTIDE SEQUENCE [LARGE SCALE GENOMIC DNA]</scope>
</reference>
<name>A0A1F6FST6_9BACT</name>
<sequence>MANKNATTQDFVHIRDIKDGVVILKSGQLCKVLLASSVNFALKSLDEQKAILFQFQNFLNTLDFSLQIYVQSRRLNIEPYLATLLERQGSQDNDLMRIQLREYIEFIRSFTTEVDVMTKNFFVVIPYTAPKIDFKRSFTNLLSQGKSVMQEKTLEEERLQLEQRQAVVEQGLNRIGVRTIALQNDELVELFYHIYNPGDITGSAPTIQ</sequence>
<proteinExistence type="predicted"/>
<evidence type="ECO:0000313" key="3">
    <source>
        <dbReference type="Proteomes" id="UP000179230"/>
    </source>
</evidence>
<gene>
    <name evidence="2" type="ORF">A2592_00840</name>
</gene>
<dbReference type="InterPro" id="IPR058596">
    <property type="entry name" value="TraC-like_dom"/>
</dbReference>
<evidence type="ECO:0000313" key="2">
    <source>
        <dbReference type="EMBL" id="OGG88900.1"/>
    </source>
</evidence>
<dbReference type="EMBL" id="MFMT01000011">
    <property type="protein sequence ID" value="OGG88900.1"/>
    <property type="molecule type" value="Genomic_DNA"/>
</dbReference>
<evidence type="ECO:0000259" key="1">
    <source>
        <dbReference type="Pfam" id="PF26593"/>
    </source>
</evidence>
<protein>
    <recommendedName>
        <fullName evidence="1">TraC-like domain-containing protein</fullName>
    </recommendedName>
</protein>